<feature type="transmembrane region" description="Helical" evidence="11">
    <location>
        <begin position="6"/>
        <end position="25"/>
    </location>
</feature>
<comment type="cofactor">
    <cofactor evidence="1 11">
        <name>Zn(2+)</name>
        <dbReference type="ChEBI" id="CHEBI:29105"/>
    </cofactor>
</comment>
<dbReference type="InterPro" id="IPR041489">
    <property type="entry name" value="PDZ_6"/>
</dbReference>
<feature type="transmembrane region" description="Helical" evidence="11">
    <location>
        <begin position="360"/>
        <end position="392"/>
    </location>
</feature>
<dbReference type="SUPFAM" id="SSF50156">
    <property type="entry name" value="PDZ domain-like"/>
    <property type="match status" value="2"/>
</dbReference>
<gene>
    <name evidence="13" type="primary">rseP</name>
    <name evidence="13" type="ORF">CSA56_18295</name>
</gene>
<evidence type="ECO:0000256" key="8">
    <source>
        <dbReference type="ARBA" id="ARBA00022989"/>
    </source>
</evidence>
<dbReference type="CDD" id="cd06163">
    <property type="entry name" value="S2P-M50_PDZ_RseP-like"/>
    <property type="match status" value="1"/>
</dbReference>
<dbReference type="InterPro" id="IPR001478">
    <property type="entry name" value="PDZ"/>
</dbReference>
<dbReference type="GO" id="GO:0016020">
    <property type="term" value="C:membrane"/>
    <property type="evidence" value="ECO:0007669"/>
    <property type="project" value="UniProtKB-SubCell"/>
</dbReference>
<protein>
    <recommendedName>
        <fullName evidence="11">Zinc metalloprotease</fullName>
        <ecNumber evidence="11">3.4.24.-</ecNumber>
    </recommendedName>
</protein>
<evidence type="ECO:0000256" key="4">
    <source>
        <dbReference type="ARBA" id="ARBA00022670"/>
    </source>
</evidence>
<feature type="domain" description="PDZ" evidence="12">
    <location>
        <begin position="116"/>
        <end position="159"/>
    </location>
</feature>
<dbReference type="AlphaFoldDB" id="A0A2G6K718"/>
<dbReference type="Pfam" id="PF17820">
    <property type="entry name" value="PDZ_6"/>
    <property type="match status" value="2"/>
</dbReference>
<comment type="subcellular location">
    <subcellularLocation>
        <location evidence="2">Membrane</location>
        <topology evidence="2">Multi-pass membrane protein</topology>
    </subcellularLocation>
</comment>
<keyword evidence="10 11" id="KW-0472">Membrane</keyword>
<name>A0A2G6K718_9BACT</name>
<keyword evidence="6 11" id="KW-0378">Hydrolase</keyword>
<dbReference type="GO" id="GO:0006508">
    <property type="term" value="P:proteolysis"/>
    <property type="evidence" value="ECO:0007669"/>
    <property type="project" value="UniProtKB-KW"/>
</dbReference>
<keyword evidence="11" id="KW-0479">Metal-binding</keyword>
<evidence type="ECO:0000256" key="10">
    <source>
        <dbReference type="ARBA" id="ARBA00023136"/>
    </source>
</evidence>
<evidence type="ECO:0000256" key="11">
    <source>
        <dbReference type="RuleBase" id="RU362031"/>
    </source>
</evidence>
<comment type="similarity">
    <text evidence="3 11">Belongs to the peptidase M50B family.</text>
</comment>
<evidence type="ECO:0000256" key="7">
    <source>
        <dbReference type="ARBA" id="ARBA00022833"/>
    </source>
</evidence>
<dbReference type="Pfam" id="PF02163">
    <property type="entry name" value="Peptidase_M50"/>
    <property type="match status" value="1"/>
</dbReference>
<dbReference type="InterPro" id="IPR036034">
    <property type="entry name" value="PDZ_sf"/>
</dbReference>
<evidence type="ECO:0000313" key="13">
    <source>
        <dbReference type="EMBL" id="PIE31476.1"/>
    </source>
</evidence>
<evidence type="ECO:0000256" key="2">
    <source>
        <dbReference type="ARBA" id="ARBA00004141"/>
    </source>
</evidence>
<comment type="caution">
    <text evidence="13">The sequence shown here is derived from an EMBL/GenBank/DDBJ whole genome shotgun (WGS) entry which is preliminary data.</text>
</comment>
<evidence type="ECO:0000256" key="1">
    <source>
        <dbReference type="ARBA" id="ARBA00001947"/>
    </source>
</evidence>
<feature type="transmembrane region" description="Helical" evidence="11">
    <location>
        <begin position="94"/>
        <end position="118"/>
    </location>
</feature>
<dbReference type="EMBL" id="PDSK01000145">
    <property type="protein sequence ID" value="PIE31476.1"/>
    <property type="molecule type" value="Genomic_DNA"/>
</dbReference>
<feature type="domain" description="PDZ" evidence="12">
    <location>
        <begin position="192"/>
        <end position="279"/>
    </location>
</feature>
<evidence type="ECO:0000256" key="9">
    <source>
        <dbReference type="ARBA" id="ARBA00023049"/>
    </source>
</evidence>
<dbReference type="GO" id="GO:0004222">
    <property type="term" value="F:metalloendopeptidase activity"/>
    <property type="evidence" value="ECO:0007669"/>
    <property type="project" value="InterPro"/>
</dbReference>
<dbReference type="SMART" id="SM00228">
    <property type="entry name" value="PDZ"/>
    <property type="match status" value="2"/>
</dbReference>
<dbReference type="PANTHER" id="PTHR42837:SF2">
    <property type="entry name" value="MEMBRANE METALLOPROTEASE ARASP2, CHLOROPLASTIC-RELATED"/>
    <property type="match status" value="1"/>
</dbReference>
<dbReference type="Proteomes" id="UP000230821">
    <property type="component" value="Unassembled WGS sequence"/>
</dbReference>
<evidence type="ECO:0000256" key="6">
    <source>
        <dbReference type="ARBA" id="ARBA00022801"/>
    </source>
</evidence>
<dbReference type="Gene3D" id="2.30.42.10">
    <property type="match status" value="2"/>
</dbReference>
<evidence type="ECO:0000256" key="3">
    <source>
        <dbReference type="ARBA" id="ARBA00007931"/>
    </source>
</evidence>
<keyword evidence="8 11" id="KW-1133">Transmembrane helix</keyword>
<dbReference type="EC" id="3.4.24.-" evidence="11"/>
<dbReference type="PANTHER" id="PTHR42837">
    <property type="entry name" value="REGULATOR OF SIGMA-E PROTEASE RSEP"/>
    <property type="match status" value="1"/>
</dbReference>
<reference evidence="13 14" key="1">
    <citation type="submission" date="2017-10" db="EMBL/GenBank/DDBJ databases">
        <title>Novel microbial diversity and functional potential in the marine mammal oral microbiome.</title>
        <authorList>
            <person name="Dudek N.K."/>
            <person name="Sun C.L."/>
            <person name="Burstein D."/>
            <person name="Kantor R.S."/>
            <person name="Aliaga Goltsman D.S."/>
            <person name="Bik E.M."/>
            <person name="Thomas B.C."/>
            <person name="Banfield J.F."/>
            <person name="Relman D.A."/>
        </authorList>
    </citation>
    <scope>NUCLEOTIDE SEQUENCE [LARGE SCALE GENOMIC DNA]</scope>
    <source>
        <strain evidence="13">DOLJORAL78_47_16</strain>
    </source>
</reference>
<organism evidence="13 14">
    <name type="scientific">candidate division KSB3 bacterium</name>
    <dbReference type="NCBI Taxonomy" id="2044937"/>
    <lineage>
        <taxon>Bacteria</taxon>
        <taxon>candidate division KSB3</taxon>
    </lineage>
</organism>
<evidence type="ECO:0000313" key="14">
    <source>
        <dbReference type="Proteomes" id="UP000230821"/>
    </source>
</evidence>
<feature type="transmembrane region" description="Helical" evidence="11">
    <location>
        <begin position="404"/>
        <end position="422"/>
    </location>
</feature>
<dbReference type="GO" id="GO:0046872">
    <property type="term" value="F:metal ion binding"/>
    <property type="evidence" value="ECO:0007669"/>
    <property type="project" value="UniProtKB-KW"/>
</dbReference>
<dbReference type="PROSITE" id="PS50106">
    <property type="entry name" value="PDZ"/>
    <property type="match status" value="2"/>
</dbReference>
<keyword evidence="4 13" id="KW-0645">Protease</keyword>
<dbReference type="NCBIfam" id="TIGR00054">
    <property type="entry name" value="RIP metalloprotease RseP"/>
    <property type="match status" value="1"/>
</dbReference>
<dbReference type="CDD" id="cd23081">
    <property type="entry name" value="cpPDZ_EcRseP-like"/>
    <property type="match status" value="2"/>
</dbReference>
<evidence type="ECO:0000259" key="12">
    <source>
        <dbReference type="PROSITE" id="PS50106"/>
    </source>
</evidence>
<keyword evidence="5 11" id="KW-0812">Transmembrane</keyword>
<proteinExistence type="inferred from homology"/>
<evidence type="ECO:0000256" key="5">
    <source>
        <dbReference type="ARBA" id="ARBA00022692"/>
    </source>
</evidence>
<keyword evidence="7 11" id="KW-0862">Zinc</keyword>
<dbReference type="InterPro" id="IPR008915">
    <property type="entry name" value="Peptidase_M50"/>
</dbReference>
<keyword evidence="9 11" id="KW-0482">Metalloprotease</keyword>
<sequence>MVTIISFLVVLGILVFVHEFGHFIAAKRAGVYVETFSLGMGPKLVKKRIGETEYCISAIPLGGYVKMKGENPDEEMTGAEDELTSKSILTRFSIFFAGPLMNVLLAILLVSLVFYIGIQMPQYLDEAPVIGWVNEDSPAEDMGLQPGDRILTVGGQSISTWEEGMLYIASSGDKAVDIEVERDGASLTMTAQPELIKSIGAGYIGIQPVMKPVVGGVSTGFPAEEAGIQVGDEIIGINGEKIVHWVQMANIVHAHPEEELAVTILRGDQTIDMKITPKKQGEYGLLGITSKQQTVLKKYGILESFSKGIKRCWEITTMTFDMLRRIVTWQASAKSIGGPIMIAQVSGEMARQGFSEFLNFMGIVSLSLGIFNLLPIPVLDGGHIFLLFIEFLNRKPLSMQKRELAQKIGLLILIPLFIFVFYNDIVRVLGW</sequence>
<accession>A0A2G6K718</accession>
<dbReference type="InterPro" id="IPR004387">
    <property type="entry name" value="Pept_M50_Zn"/>
</dbReference>